<keyword evidence="2" id="KW-0812">Transmembrane</keyword>
<sequence>MTGDVRHPRAFAVFRAGLYLLAGTLVLLVALSGLAAIGVIAVLGGLAVVTAGDVNLLTLLGLSGLVVLAVTVGAFGLRYGARRVEAAVRAADAVPNPLDVVKDEYVGDRIDERELEIRLASVLDEGRASGTATPGHDSGETDRPATVEEPAT</sequence>
<keyword evidence="4" id="KW-1185">Reference proteome</keyword>
<feature type="compositionally biased region" description="Basic and acidic residues" evidence="1">
    <location>
        <begin position="137"/>
        <end position="146"/>
    </location>
</feature>
<evidence type="ECO:0000313" key="3">
    <source>
        <dbReference type="EMBL" id="MWG33616.1"/>
    </source>
</evidence>
<dbReference type="RefSeq" id="WP_158203338.1">
    <property type="nucleotide sequence ID" value="NZ_WSZK01000008.1"/>
</dbReference>
<protein>
    <recommendedName>
        <fullName evidence="5">SHOCT domain-containing protein</fullName>
    </recommendedName>
</protein>
<evidence type="ECO:0008006" key="5">
    <source>
        <dbReference type="Google" id="ProtNLM"/>
    </source>
</evidence>
<dbReference type="Proteomes" id="UP000451471">
    <property type="component" value="Unassembled WGS sequence"/>
</dbReference>
<evidence type="ECO:0000313" key="4">
    <source>
        <dbReference type="Proteomes" id="UP000451471"/>
    </source>
</evidence>
<keyword evidence="2" id="KW-0472">Membrane</keyword>
<feature type="transmembrane region" description="Helical" evidence="2">
    <location>
        <begin position="16"/>
        <end position="44"/>
    </location>
</feature>
<comment type="caution">
    <text evidence="3">The sequence shown here is derived from an EMBL/GenBank/DDBJ whole genome shotgun (WGS) entry which is preliminary data.</text>
</comment>
<gene>
    <name evidence="3" type="ORF">GQS65_03760</name>
</gene>
<accession>A0A6B0GF80</accession>
<feature type="transmembrane region" description="Helical" evidence="2">
    <location>
        <begin position="56"/>
        <end position="77"/>
    </location>
</feature>
<dbReference type="AlphaFoldDB" id="A0A6B0GF80"/>
<evidence type="ECO:0000256" key="2">
    <source>
        <dbReference type="SAM" id="Phobius"/>
    </source>
</evidence>
<name>A0A6B0GF80_9EURY</name>
<organism evidence="3 4">
    <name type="scientific">Halomarina oriensis</name>
    <dbReference type="NCBI Taxonomy" id="671145"/>
    <lineage>
        <taxon>Archaea</taxon>
        <taxon>Methanobacteriati</taxon>
        <taxon>Methanobacteriota</taxon>
        <taxon>Stenosarchaea group</taxon>
        <taxon>Halobacteria</taxon>
        <taxon>Halobacteriales</taxon>
        <taxon>Natronomonadaceae</taxon>
        <taxon>Halomarina</taxon>
    </lineage>
</organism>
<evidence type="ECO:0000256" key="1">
    <source>
        <dbReference type="SAM" id="MobiDB-lite"/>
    </source>
</evidence>
<dbReference type="EMBL" id="WSZK01000008">
    <property type="protein sequence ID" value="MWG33616.1"/>
    <property type="molecule type" value="Genomic_DNA"/>
</dbReference>
<keyword evidence="2" id="KW-1133">Transmembrane helix</keyword>
<feature type="region of interest" description="Disordered" evidence="1">
    <location>
        <begin position="126"/>
        <end position="152"/>
    </location>
</feature>
<proteinExistence type="predicted"/>
<reference evidence="3 4" key="1">
    <citation type="submission" date="2019-12" db="EMBL/GenBank/DDBJ databases">
        <title>Halocatena pleomorpha gen. nov. sp. nov., an extremely halophilic archaeon of family Halobacteriaceae isolated from saltpan soil.</title>
        <authorList>
            <person name="Pal Y."/>
            <person name="Verma A."/>
            <person name="Krishnamurthi S."/>
            <person name="Kumar P."/>
        </authorList>
    </citation>
    <scope>NUCLEOTIDE SEQUENCE [LARGE SCALE GENOMIC DNA]</scope>
    <source>
        <strain evidence="3 4">JCM 16495</strain>
    </source>
</reference>